<evidence type="ECO:0000256" key="1">
    <source>
        <dbReference type="SAM" id="Phobius"/>
    </source>
</evidence>
<sequence length="41" mass="4632">MMSSTLLHVLQIHRRVFSNIPTVSNIPTIVAFIVSVRVIIK</sequence>
<organism evidence="2 3">
    <name type="scientific">Candidatus Neoehrlichia procyonis str. RAC413</name>
    <dbReference type="NCBI Taxonomy" id="1359163"/>
    <lineage>
        <taxon>Bacteria</taxon>
        <taxon>Pseudomonadati</taxon>
        <taxon>Pseudomonadota</taxon>
        <taxon>Alphaproteobacteria</taxon>
        <taxon>Rickettsiales</taxon>
        <taxon>Anaplasmataceae</taxon>
        <taxon>Candidatus Neoehrlichia</taxon>
    </lineage>
</organism>
<dbReference type="Proteomes" id="UP000033562">
    <property type="component" value="Unassembled WGS sequence"/>
</dbReference>
<reference evidence="2 3" key="1">
    <citation type="submission" date="2015-02" db="EMBL/GenBank/DDBJ databases">
        <title>Genome Sequencing of Rickettsiales.</title>
        <authorList>
            <person name="Daugherty S.C."/>
            <person name="Su Q."/>
            <person name="Abolude K."/>
            <person name="Beier-Sexton M."/>
            <person name="Carlyon J.A."/>
            <person name="Carter R."/>
            <person name="Day N.P."/>
            <person name="Dumler S.J."/>
            <person name="Dyachenko V."/>
            <person name="Godinez A."/>
            <person name="Kurtti T.J."/>
            <person name="Lichay M."/>
            <person name="Mullins K.E."/>
            <person name="Ott S."/>
            <person name="Pappas-Brown V."/>
            <person name="Paris D.H."/>
            <person name="Patel P."/>
            <person name="Richards A.L."/>
            <person name="Sadzewicz L."/>
            <person name="Sears K."/>
            <person name="Seidman D."/>
            <person name="Sengamalay N."/>
            <person name="Stenos J."/>
            <person name="Tallon L.J."/>
            <person name="Vincent G."/>
            <person name="Fraser C.M."/>
            <person name="Munderloh U."/>
            <person name="Dunning-Hotopp J.C."/>
        </authorList>
    </citation>
    <scope>NUCLEOTIDE SEQUENCE [LARGE SCALE GENOMIC DNA]</scope>
    <source>
        <strain evidence="2 3">RAC413</strain>
    </source>
</reference>
<dbReference type="AlphaFoldDB" id="A0A0F3NPD7"/>
<dbReference type="EMBL" id="LANX01000001">
    <property type="protein sequence ID" value="KJV68774.1"/>
    <property type="molecule type" value="Genomic_DNA"/>
</dbReference>
<accession>A0A0F3NPD7</accession>
<name>A0A0F3NPD7_9RICK</name>
<comment type="caution">
    <text evidence="2">The sequence shown here is derived from an EMBL/GenBank/DDBJ whole genome shotgun (WGS) entry which is preliminary data.</text>
</comment>
<feature type="transmembrane region" description="Helical" evidence="1">
    <location>
        <begin position="20"/>
        <end position="40"/>
    </location>
</feature>
<gene>
    <name evidence="2" type="ORF">NLO413_0138</name>
</gene>
<protein>
    <submittedName>
        <fullName evidence="2">Uncharacterized protein</fullName>
    </submittedName>
</protein>
<evidence type="ECO:0000313" key="2">
    <source>
        <dbReference type="EMBL" id="KJV68774.1"/>
    </source>
</evidence>
<keyword evidence="1" id="KW-1133">Transmembrane helix</keyword>
<proteinExistence type="predicted"/>
<keyword evidence="1" id="KW-0472">Membrane</keyword>
<dbReference type="RefSeq" id="WP_269744819.1">
    <property type="nucleotide sequence ID" value="NZ_LANX01000001.1"/>
</dbReference>
<keyword evidence="1" id="KW-0812">Transmembrane</keyword>
<keyword evidence="3" id="KW-1185">Reference proteome</keyword>
<evidence type="ECO:0000313" key="3">
    <source>
        <dbReference type="Proteomes" id="UP000033562"/>
    </source>
</evidence>